<dbReference type="Proteomes" id="UP001600888">
    <property type="component" value="Unassembled WGS sequence"/>
</dbReference>
<feature type="domain" description="J" evidence="2">
    <location>
        <begin position="60"/>
        <end position="125"/>
    </location>
</feature>
<evidence type="ECO:0000313" key="3">
    <source>
        <dbReference type="EMBL" id="KAL2277278.1"/>
    </source>
</evidence>
<evidence type="ECO:0000259" key="2">
    <source>
        <dbReference type="PROSITE" id="PS50076"/>
    </source>
</evidence>
<comment type="caution">
    <text evidence="3">The sequence shown here is derived from an EMBL/GenBank/DDBJ whole genome shotgun (WGS) entry which is preliminary data.</text>
</comment>
<dbReference type="PROSITE" id="PS00636">
    <property type="entry name" value="DNAJ_1"/>
    <property type="match status" value="1"/>
</dbReference>
<dbReference type="SUPFAM" id="SSF46565">
    <property type="entry name" value="Chaperone J-domain"/>
    <property type="match status" value="1"/>
</dbReference>
<dbReference type="InterPro" id="IPR018253">
    <property type="entry name" value="DnaJ_domain_CS"/>
</dbReference>
<accession>A0ABR4E4D8</accession>
<dbReference type="PROSITE" id="PS50076">
    <property type="entry name" value="DNAJ_2"/>
    <property type="match status" value="1"/>
</dbReference>
<dbReference type="EMBL" id="JBAWTH010000102">
    <property type="protein sequence ID" value="KAL2277278.1"/>
    <property type="molecule type" value="Genomic_DNA"/>
</dbReference>
<dbReference type="InterPro" id="IPR001623">
    <property type="entry name" value="DnaJ_domain"/>
</dbReference>
<dbReference type="PANTHER" id="PTHR44137">
    <property type="entry name" value="BNAC03G44070D PROTEIN"/>
    <property type="match status" value="1"/>
</dbReference>
<sequence>MTPQTFPRAQRRRSSCPSFFWVLVLAWAVLMAGFNVARVLTLPEFFVRFTPREEVANEINYYEMLNVSPLVDDETLRQLRRRHLLDMHPDKVGHSPGATERFIILHDVFETLTDDKRRCEYDRAHRIKGKWPTYTCRYTFRGQYRPIAQEIREKWMEVLKNEKKGTSGNEEDDKQESPDLESEPASPPLKVKPLKPKAGKPSKASRLRSENKRPTSPDTQARPAVTVVTVEVEPEAKGAVATVTSAVAQC</sequence>
<proteinExistence type="predicted"/>
<evidence type="ECO:0000256" key="1">
    <source>
        <dbReference type="SAM" id="MobiDB-lite"/>
    </source>
</evidence>
<dbReference type="Pfam" id="PF00226">
    <property type="entry name" value="DnaJ"/>
    <property type="match status" value="1"/>
</dbReference>
<dbReference type="Gene3D" id="1.10.287.110">
    <property type="entry name" value="DnaJ domain"/>
    <property type="match status" value="1"/>
</dbReference>
<dbReference type="SMART" id="SM00271">
    <property type="entry name" value="DnaJ"/>
    <property type="match status" value="1"/>
</dbReference>
<reference evidence="3 4" key="1">
    <citation type="submission" date="2024-03" db="EMBL/GenBank/DDBJ databases">
        <title>A high-quality draft genome sequence of Diaporthe vaccinii, a causative agent of upright dieback and viscid rot disease in cranberry plants.</title>
        <authorList>
            <person name="Sarrasin M."/>
            <person name="Lang B.F."/>
            <person name="Burger G."/>
        </authorList>
    </citation>
    <scope>NUCLEOTIDE SEQUENCE [LARGE SCALE GENOMIC DNA]</scope>
    <source>
        <strain evidence="3 4">IS7</strain>
    </source>
</reference>
<protein>
    <recommendedName>
        <fullName evidence="2">J domain-containing protein</fullName>
    </recommendedName>
</protein>
<dbReference type="PANTHER" id="PTHR44137:SF32">
    <property type="entry name" value="DNAJ HEAT SHOCK AMINO-TERMINAL DOMAIN PROTEIN"/>
    <property type="match status" value="1"/>
</dbReference>
<evidence type="ECO:0000313" key="4">
    <source>
        <dbReference type="Proteomes" id="UP001600888"/>
    </source>
</evidence>
<name>A0ABR4E4D8_9PEZI</name>
<gene>
    <name evidence="3" type="ORF">FJTKL_00123</name>
</gene>
<organism evidence="3 4">
    <name type="scientific">Diaporthe vaccinii</name>
    <dbReference type="NCBI Taxonomy" id="105482"/>
    <lineage>
        <taxon>Eukaryota</taxon>
        <taxon>Fungi</taxon>
        <taxon>Dikarya</taxon>
        <taxon>Ascomycota</taxon>
        <taxon>Pezizomycotina</taxon>
        <taxon>Sordariomycetes</taxon>
        <taxon>Sordariomycetidae</taxon>
        <taxon>Diaporthales</taxon>
        <taxon>Diaporthaceae</taxon>
        <taxon>Diaporthe</taxon>
        <taxon>Diaporthe eres species complex</taxon>
    </lineage>
</organism>
<keyword evidence="4" id="KW-1185">Reference proteome</keyword>
<feature type="region of interest" description="Disordered" evidence="1">
    <location>
        <begin position="162"/>
        <end position="225"/>
    </location>
</feature>
<dbReference type="InterPro" id="IPR036869">
    <property type="entry name" value="J_dom_sf"/>
</dbReference>
<feature type="compositionally biased region" description="Acidic residues" evidence="1">
    <location>
        <begin position="169"/>
        <end position="182"/>
    </location>
</feature>
<feature type="compositionally biased region" description="Basic residues" evidence="1">
    <location>
        <begin position="192"/>
        <end position="206"/>
    </location>
</feature>
<dbReference type="CDD" id="cd06257">
    <property type="entry name" value="DnaJ"/>
    <property type="match status" value="1"/>
</dbReference>